<organism evidence="2 3">
    <name type="scientific">Undibacterium arcticum</name>
    <dbReference type="NCBI Taxonomy" id="1762892"/>
    <lineage>
        <taxon>Bacteria</taxon>
        <taxon>Pseudomonadati</taxon>
        <taxon>Pseudomonadota</taxon>
        <taxon>Betaproteobacteria</taxon>
        <taxon>Burkholderiales</taxon>
        <taxon>Oxalobacteraceae</taxon>
        <taxon>Undibacterium</taxon>
    </lineage>
</organism>
<reference evidence="3" key="1">
    <citation type="journal article" date="2019" name="Int. J. Syst. Evol. Microbiol.">
        <title>The Global Catalogue of Microorganisms (GCM) 10K type strain sequencing project: providing services to taxonomists for standard genome sequencing and annotation.</title>
        <authorList>
            <consortium name="The Broad Institute Genomics Platform"/>
            <consortium name="The Broad Institute Genome Sequencing Center for Infectious Disease"/>
            <person name="Wu L."/>
            <person name="Ma J."/>
        </authorList>
    </citation>
    <scope>NUCLEOTIDE SEQUENCE [LARGE SCALE GENOMIC DNA]</scope>
    <source>
        <strain evidence="3">KCTC 42986</strain>
    </source>
</reference>
<evidence type="ECO:0000313" key="2">
    <source>
        <dbReference type="EMBL" id="MFC3111334.1"/>
    </source>
</evidence>
<evidence type="ECO:0000313" key="3">
    <source>
        <dbReference type="Proteomes" id="UP001595530"/>
    </source>
</evidence>
<keyword evidence="1" id="KW-1133">Transmembrane helix</keyword>
<protein>
    <recommendedName>
        <fullName evidence="4">Membrane transporter protein</fullName>
    </recommendedName>
</protein>
<feature type="transmembrane region" description="Helical" evidence="1">
    <location>
        <begin position="36"/>
        <end position="56"/>
    </location>
</feature>
<gene>
    <name evidence="2" type="ORF">ACFOFO_25885</name>
</gene>
<dbReference type="EMBL" id="JBHRTP010000110">
    <property type="protein sequence ID" value="MFC3111334.1"/>
    <property type="molecule type" value="Genomic_DNA"/>
</dbReference>
<evidence type="ECO:0008006" key="4">
    <source>
        <dbReference type="Google" id="ProtNLM"/>
    </source>
</evidence>
<proteinExistence type="predicted"/>
<dbReference type="Proteomes" id="UP001595530">
    <property type="component" value="Unassembled WGS sequence"/>
</dbReference>
<evidence type="ECO:0000256" key="1">
    <source>
        <dbReference type="SAM" id="Phobius"/>
    </source>
</evidence>
<keyword evidence="3" id="KW-1185">Reference proteome</keyword>
<name>A0ABV7F8F9_9BURK</name>
<keyword evidence="1" id="KW-0472">Membrane</keyword>
<accession>A0ABV7F8F9</accession>
<comment type="caution">
    <text evidence="2">The sequence shown here is derived from an EMBL/GenBank/DDBJ whole genome shotgun (WGS) entry which is preliminary data.</text>
</comment>
<sequence>MLKRHPRSSALLVGLLAGFLSGSVNVAVPPLVIYFGALGLGAVPMTQILNLCFLVGKSPQALTFGISARSASPC</sequence>
<keyword evidence="1" id="KW-0812">Transmembrane</keyword>
<dbReference type="RefSeq" id="WP_390333459.1">
    <property type="nucleotide sequence ID" value="NZ_JBHRTP010000110.1"/>
</dbReference>